<dbReference type="EMBL" id="MRTF01000009">
    <property type="protein sequence ID" value="OME89706.1"/>
    <property type="molecule type" value="Genomic_DNA"/>
</dbReference>
<name>A0A1R1AVU5_PAELA</name>
<dbReference type="RefSeq" id="WP_076325132.1">
    <property type="nucleotide sequence ID" value="NZ_MRTF01000009.1"/>
</dbReference>
<dbReference type="OrthoDB" id="2476570at2"/>
<dbReference type="GO" id="GO:0004803">
    <property type="term" value="F:transposase activity"/>
    <property type="evidence" value="ECO:0007669"/>
    <property type="project" value="InterPro"/>
</dbReference>
<evidence type="ECO:0000313" key="2">
    <source>
        <dbReference type="Proteomes" id="UP000187074"/>
    </source>
</evidence>
<comment type="caution">
    <text evidence="1">The sequence shown here is derived from an EMBL/GenBank/DDBJ whole genome shotgun (WGS) entry which is preliminary data.</text>
</comment>
<dbReference type="SUPFAM" id="SSF46689">
    <property type="entry name" value="Homeodomain-like"/>
    <property type="match status" value="1"/>
</dbReference>
<dbReference type="GO" id="GO:0003677">
    <property type="term" value="F:DNA binding"/>
    <property type="evidence" value="ECO:0007669"/>
    <property type="project" value="InterPro"/>
</dbReference>
<dbReference type="Proteomes" id="UP000187074">
    <property type="component" value="Unassembled WGS sequence"/>
</dbReference>
<dbReference type="STRING" id="1401.BK123_25400"/>
<reference evidence="1 2" key="1">
    <citation type="submission" date="2016-11" db="EMBL/GenBank/DDBJ databases">
        <title>Paenibacillus species isolates.</title>
        <authorList>
            <person name="Beno S.M."/>
        </authorList>
    </citation>
    <scope>NUCLEOTIDE SEQUENCE [LARGE SCALE GENOMIC DNA]</scope>
    <source>
        <strain evidence="1 2">FSL F4-0100</strain>
    </source>
</reference>
<gene>
    <name evidence="1" type="ORF">BK123_25400</name>
</gene>
<dbReference type="InterPro" id="IPR002514">
    <property type="entry name" value="Transposase_8"/>
</dbReference>
<dbReference type="Gene3D" id="1.10.10.60">
    <property type="entry name" value="Homeodomain-like"/>
    <property type="match status" value="1"/>
</dbReference>
<dbReference type="AlphaFoldDB" id="A0A1R1AVU5"/>
<sequence>MSFKSYTEELKLRAVQLYLEGSTSYQAVAEKLGIRSCTQLKTWVRKYRDGEAFDTRKGSGGPMRGCSRTMFSSIEEERDYLKAQVDYLKKRYPNLLKETALVDSKTTKSLRN</sequence>
<dbReference type="GO" id="GO:0006313">
    <property type="term" value="P:DNA transposition"/>
    <property type="evidence" value="ECO:0007669"/>
    <property type="project" value="InterPro"/>
</dbReference>
<dbReference type="Pfam" id="PF01527">
    <property type="entry name" value="HTH_Tnp_1"/>
    <property type="match status" value="1"/>
</dbReference>
<proteinExistence type="predicted"/>
<accession>A0A1R1AVU5</accession>
<evidence type="ECO:0000313" key="1">
    <source>
        <dbReference type="EMBL" id="OME89706.1"/>
    </source>
</evidence>
<dbReference type="InterPro" id="IPR009057">
    <property type="entry name" value="Homeodomain-like_sf"/>
</dbReference>
<protein>
    <submittedName>
        <fullName evidence="1">Transposase</fullName>
    </submittedName>
</protein>
<organism evidence="1 2">
    <name type="scientific">Paenibacillus lautus</name>
    <name type="common">Bacillus lautus</name>
    <dbReference type="NCBI Taxonomy" id="1401"/>
    <lineage>
        <taxon>Bacteria</taxon>
        <taxon>Bacillati</taxon>
        <taxon>Bacillota</taxon>
        <taxon>Bacilli</taxon>
        <taxon>Bacillales</taxon>
        <taxon>Paenibacillaceae</taxon>
        <taxon>Paenibacillus</taxon>
    </lineage>
</organism>